<keyword evidence="3" id="KW-0813">Transport</keyword>
<keyword evidence="4" id="KW-0375">Hydrogen ion transport</keyword>
<evidence type="ECO:0000256" key="3">
    <source>
        <dbReference type="ARBA" id="ARBA00022448"/>
    </source>
</evidence>
<dbReference type="NCBIfam" id="TIGR01145">
    <property type="entry name" value="ATP_synt_delta"/>
    <property type="match status" value="1"/>
</dbReference>
<keyword evidence="5" id="KW-0406">Ion transport</keyword>
<dbReference type="PANTHER" id="PTHR11910">
    <property type="entry name" value="ATP SYNTHASE DELTA CHAIN"/>
    <property type="match status" value="1"/>
</dbReference>
<dbReference type="AlphaFoldDB" id="A0ABD1Y8S4"/>
<dbReference type="HAMAP" id="MF_01416">
    <property type="entry name" value="ATP_synth_delta_bact"/>
    <property type="match status" value="1"/>
</dbReference>
<dbReference type="Pfam" id="PF00213">
    <property type="entry name" value="OSCP"/>
    <property type="match status" value="1"/>
</dbReference>
<feature type="compositionally biased region" description="Low complexity" evidence="8">
    <location>
        <begin position="74"/>
        <end position="84"/>
    </location>
</feature>
<keyword evidence="6" id="KW-0472">Membrane</keyword>
<dbReference type="Proteomes" id="UP001605036">
    <property type="component" value="Unassembled WGS sequence"/>
</dbReference>
<organism evidence="9 10">
    <name type="scientific">Riccia fluitans</name>
    <dbReference type="NCBI Taxonomy" id="41844"/>
    <lineage>
        <taxon>Eukaryota</taxon>
        <taxon>Viridiplantae</taxon>
        <taxon>Streptophyta</taxon>
        <taxon>Embryophyta</taxon>
        <taxon>Marchantiophyta</taxon>
        <taxon>Marchantiopsida</taxon>
        <taxon>Marchantiidae</taxon>
        <taxon>Marchantiales</taxon>
        <taxon>Ricciaceae</taxon>
        <taxon>Riccia</taxon>
    </lineage>
</organism>
<gene>
    <name evidence="9" type="ORF">R1flu_003349</name>
</gene>
<evidence type="ECO:0000256" key="2">
    <source>
        <dbReference type="ARBA" id="ARBA00007046"/>
    </source>
</evidence>
<sequence length="350" mass="37618">MRASDSSPAPSPRSSLRAWLNLGGSPAICKGVTVSSSVFSSPSSSRQSSFRLPSLSSGRLSFRRDSSTNDSIKTPKGTPKGTPKQQSIKDPNPAPNVTAIPVTASTPPLPPRRSSASSISGSSSIRVAQLKSTISNSKLQHSQVALNAKGTAAGGYALALAELSESLGILSKVMRDVENLNRLLEHEELLEFLQNTEVADEKKKSVLRTLAEDGNFQDQMITFLNVLVDKKRVGILKEILNQFENICDDLDGMQVATVTSAVKIESSQLQVIAKKIQGLTGVKNIRMRNMVDESLMAGYVVRYGVDGSKVLDMSVKDFCSCRLSSNSRRPLACMQVISSSSRGEGDERGL</sequence>
<comment type="similarity">
    <text evidence="2">Belongs to the ATPase delta chain family.</text>
</comment>
<feature type="region of interest" description="Disordered" evidence="8">
    <location>
        <begin position="35"/>
        <end position="122"/>
    </location>
</feature>
<evidence type="ECO:0000256" key="5">
    <source>
        <dbReference type="ARBA" id="ARBA00023065"/>
    </source>
</evidence>
<keyword evidence="10" id="KW-1185">Reference proteome</keyword>
<evidence type="ECO:0000256" key="6">
    <source>
        <dbReference type="ARBA" id="ARBA00023136"/>
    </source>
</evidence>
<protein>
    <recommendedName>
        <fullName evidence="11">ATP synthase delta chain, chloroplastic</fullName>
    </recommendedName>
</protein>
<evidence type="ECO:0000256" key="4">
    <source>
        <dbReference type="ARBA" id="ARBA00022781"/>
    </source>
</evidence>
<keyword evidence="7" id="KW-0066">ATP synthesis</keyword>
<dbReference type="PROSITE" id="PS00389">
    <property type="entry name" value="ATPASE_DELTA"/>
    <property type="match status" value="1"/>
</dbReference>
<proteinExistence type="inferred from homology"/>
<reference evidence="9 10" key="1">
    <citation type="submission" date="2024-09" db="EMBL/GenBank/DDBJ databases">
        <title>Chromosome-scale assembly of Riccia fluitans.</title>
        <authorList>
            <person name="Paukszto L."/>
            <person name="Sawicki J."/>
            <person name="Karawczyk K."/>
            <person name="Piernik-Szablinska J."/>
            <person name="Szczecinska M."/>
            <person name="Mazdziarz M."/>
        </authorList>
    </citation>
    <scope>NUCLEOTIDE SEQUENCE [LARGE SCALE GENOMIC DNA]</scope>
    <source>
        <strain evidence="9">Rf_01</strain>
        <tissue evidence="9">Aerial parts of the thallus</tissue>
    </source>
</reference>
<dbReference type="InterPro" id="IPR026015">
    <property type="entry name" value="ATP_synth_OSCP/delta_N_sf"/>
</dbReference>
<dbReference type="EMBL" id="JBHFFA010000006">
    <property type="protein sequence ID" value="KAL2623144.1"/>
    <property type="molecule type" value="Genomic_DNA"/>
</dbReference>
<dbReference type="InterPro" id="IPR000711">
    <property type="entry name" value="ATPase_OSCP/dsu"/>
</dbReference>
<dbReference type="PRINTS" id="PR00125">
    <property type="entry name" value="ATPASEDELTA"/>
</dbReference>
<evidence type="ECO:0000313" key="10">
    <source>
        <dbReference type="Proteomes" id="UP001605036"/>
    </source>
</evidence>
<dbReference type="GO" id="GO:1902600">
    <property type="term" value="P:proton transmembrane transport"/>
    <property type="evidence" value="ECO:0007669"/>
    <property type="project" value="UniProtKB-KW"/>
</dbReference>
<dbReference type="Gene3D" id="1.10.520.20">
    <property type="entry name" value="N-terminal domain of the delta subunit of the F1F0-ATP synthase"/>
    <property type="match status" value="1"/>
</dbReference>
<dbReference type="InterPro" id="IPR020781">
    <property type="entry name" value="ATPase_OSCP/d_CS"/>
</dbReference>
<dbReference type="SUPFAM" id="SSF47928">
    <property type="entry name" value="N-terminal domain of the delta subunit of the F1F0-ATP synthase"/>
    <property type="match status" value="1"/>
</dbReference>
<accession>A0ABD1Y8S4</accession>
<dbReference type="GO" id="GO:0006754">
    <property type="term" value="P:ATP biosynthetic process"/>
    <property type="evidence" value="ECO:0007669"/>
    <property type="project" value="UniProtKB-KW"/>
</dbReference>
<comment type="caution">
    <text evidence="9">The sequence shown here is derived from an EMBL/GenBank/DDBJ whole genome shotgun (WGS) entry which is preliminary data.</text>
</comment>
<feature type="compositionally biased region" description="Low complexity" evidence="8">
    <location>
        <begin position="35"/>
        <end position="60"/>
    </location>
</feature>
<evidence type="ECO:0000256" key="8">
    <source>
        <dbReference type="SAM" id="MobiDB-lite"/>
    </source>
</evidence>
<evidence type="ECO:0000256" key="1">
    <source>
        <dbReference type="ARBA" id="ARBA00004370"/>
    </source>
</evidence>
<feature type="compositionally biased region" description="Low complexity" evidence="8">
    <location>
        <begin position="112"/>
        <end position="122"/>
    </location>
</feature>
<evidence type="ECO:0000313" key="9">
    <source>
        <dbReference type="EMBL" id="KAL2623144.1"/>
    </source>
</evidence>
<evidence type="ECO:0000256" key="7">
    <source>
        <dbReference type="ARBA" id="ARBA00023310"/>
    </source>
</evidence>
<evidence type="ECO:0008006" key="11">
    <source>
        <dbReference type="Google" id="ProtNLM"/>
    </source>
</evidence>
<name>A0ABD1Y8S4_9MARC</name>
<comment type="subcellular location">
    <subcellularLocation>
        <location evidence="1">Membrane</location>
    </subcellularLocation>
</comment>
<dbReference type="GO" id="GO:0016020">
    <property type="term" value="C:membrane"/>
    <property type="evidence" value="ECO:0007669"/>
    <property type="project" value="UniProtKB-SubCell"/>
</dbReference>